<dbReference type="InterPro" id="IPR028082">
    <property type="entry name" value="Peripla_BP_I"/>
</dbReference>
<accession>A0ABP6YPE2</accession>
<protein>
    <submittedName>
        <fullName evidence="6">LacI family DNA-binding transcriptional regulator</fullName>
    </submittedName>
</protein>
<dbReference type="CDD" id="cd01392">
    <property type="entry name" value="HTH_LacI"/>
    <property type="match status" value="1"/>
</dbReference>
<keyword evidence="3" id="KW-0804">Transcription</keyword>
<name>A0ABP6YPE2_9FLAO</name>
<evidence type="ECO:0000256" key="3">
    <source>
        <dbReference type="ARBA" id="ARBA00023163"/>
    </source>
</evidence>
<evidence type="ECO:0000313" key="6">
    <source>
        <dbReference type="EMBL" id="GAA3584808.1"/>
    </source>
</evidence>
<dbReference type="PROSITE" id="PS50943">
    <property type="entry name" value="HTH_CROC1"/>
    <property type="match status" value="1"/>
</dbReference>
<evidence type="ECO:0000313" key="7">
    <source>
        <dbReference type="Proteomes" id="UP001500954"/>
    </source>
</evidence>
<keyword evidence="7" id="KW-1185">Reference proteome</keyword>
<dbReference type="InterPro" id="IPR001387">
    <property type="entry name" value="Cro/C1-type_HTH"/>
</dbReference>
<dbReference type="Gene3D" id="1.10.260.40">
    <property type="entry name" value="lambda repressor-like DNA-binding domains"/>
    <property type="match status" value="1"/>
</dbReference>
<evidence type="ECO:0000259" key="5">
    <source>
        <dbReference type="PROSITE" id="PS50943"/>
    </source>
</evidence>
<dbReference type="Pfam" id="PF13377">
    <property type="entry name" value="Peripla_BP_3"/>
    <property type="match status" value="1"/>
</dbReference>
<organism evidence="6 7">
    <name type="scientific">Snuella lapsa</name>
    <dbReference type="NCBI Taxonomy" id="870481"/>
    <lineage>
        <taxon>Bacteria</taxon>
        <taxon>Pseudomonadati</taxon>
        <taxon>Bacteroidota</taxon>
        <taxon>Flavobacteriia</taxon>
        <taxon>Flavobacteriales</taxon>
        <taxon>Flavobacteriaceae</taxon>
        <taxon>Snuella</taxon>
    </lineage>
</organism>
<evidence type="ECO:0000256" key="2">
    <source>
        <dbReference type="ARBA" id="ARBA00023125"/>
    </source>
</evidence>
<dbReference type="InterPro" id="IPR000843">
    <property type="entry name" value="HTH_LacI"/>
</dbReference>
<dbReference type="GO" id="GO:0003677">
    <property type="term" value="F:DNA binding"/>
    <property type="evidence" value="ECO:0007669"/>
    <property type="project" value="UniProtKB-KW"/>
</dbReference>
<keyword evidence="1" id="KW-0805">Transcription regulation</keyword>
<dbReference type="SUPFAM" id="SSF47413">
    <property type="entry name" value="lambda repressor-like DNA-binding domains"/>
    <property type="match status" value="1"/>
</dbReference>
<dbReference type="Pfam" id="PF00356">
    <property type="entry name" value="LacI"/>
    <property type="match status" value="1"/>
</dbReference>
<proteinExistence type="predicted"/>
<dbReference type="EMBL" id="BAABCY010000104">
    <property type="protein sequence ID" value="GAA3584808.1"/>
    <property type="molecule type" value="Genomic_DNA"/>
</dbReference>
<dbReference type="InterPro" id="IPR046335">
    <property type="entry name" value="LacI/GalR-like_sensor"/>
</dbReference>
<dbReference type="SMART" id="SM00354">
    <property type="entry name" value="HTH_LACI"/>
    <property type="match status" value="1"/>
</dbReference>
<dbReference type="PROSITE" id="PS50932">
    <property type="entry name" value="HTH_LACI_2"/>
    <property type="match status" value="1"/>
</dbReference>
<dbReference type="PANTHER" id="PTHR30146">
    <property type="entry name" value="LACI-RELATED TRANSCRIPTIONAL REPRESSOR"/>
    <property type="match status" value="1"/>
</dbReference>
<dbReference type="PANTHER" id="PTHR30146:SF109">
    <property type="entry name" value="HTH-TYPE TRANSCRIPTIONAL REGULATOR GALS"/>
    <property type="match status" value="1"/>
</dbReference>
<evidence type="ECO:0000259" key="4">
    <source>
        <dbReference type="PROSITE" id="PS50932"/>
    </source>
</evidence>
<gene>
    <name evidence="6" type="ORF">GCM10022395_35950</name>
</gene>
<dbReference type="RefSeq" id="WP_345007865.1">
    <property type="nucleotide sequence ID" value="NZ_BAABCY010000104.1"/>
</dbReference>
<dbReference type="CDD" id="cd06267">
    <property type="entry name" value="PBP1_LacI_sugar_binding-like"/>
    <property type="match status" value="1"/>
</dbReference>
<keyword evidence="2 6" id="KW-0238">DNA-binding</keyword>
<feature type="domain" description="HTH cro/C1-type" evidence="5">
    <location>
        <begin position="2"/>
        <end position="53"/>
    </location>
</feature>
<dbReference type="SUPFAM" id="SSF53822">
    <property type="entry name" value="Periplasmic binding protein-like I"/>
    <property type="match status" value="1"/>
</dbReference>
<evidence type="ECO:0000256" key="1">
    <source>
        <dbReference type="ARBA" id="ARBA00023015"/>
    </source>
</evidence>
<feature type="domain" description="HTH lacI-type" evidence="4">
    <location>
        <begin position="5"/>
        <end position="59"/>
    </location>
</feature>
<dbReference type="Gene3D" id="3.40.50.2300">
    <property type="match status" value="2"/>
</dbReference>
<comment type="caution">
    <text evidence="6">The sequence shown here is derived from an EMBL/GenBank/DDBJ whole genome shotgun (WGS) entry which is preliminary data.</text>
</comment>
<dbReference type="InterPro" id="IPR010982">
    <property type="entry name" value="Lambda_DNA-bd_dom_sf"/>
</dbReference>
<reference evidence="7" key="1">
    <citation type="journal article" date="2019" name="Int. J. Syst. Evol. Microbiol.">
        <title>The Global Catalogue of Microorganisms (GCM) 10K type strain sequencing project: providing services to taxonomists for standard genome sequencing and annotation.</title>
        <authorList>
            <consortium name="The Broad Institute Genomics Platform"/>
            <consortium name="The Broad Institute Genome Sequencing Center for Infectious Disease"/>
            <person name="Wu L."/>
            <person name="Ma J."/>
        </authorList>
    </citation>
    <scope>NUCLEOTIDE SEQUENCE [LARGE SCALE GENOMIC DNA]</scope>
    <source>
        <strain evidence="7">JCM 17111</strain>
    </source>
</reference>
<sequence>MRKKITLKQIARELDVSVSTVSKALSGSKEISEDTTQKIQAFAKLYNYRPNNIALSLKNRKTKTIGILIPEIVHHFFSTVIRGIELIANRRGYNVIVGLSNESFSKEIINMEMLANGSIDGFILSISKETLLKQDYHHFQATMNQGIPIVMFDRVVNEISCDKVIVDDFNGAVKAVKKLIDNQCKHIALITTMDYVSVGRLRTQGYLEALQNKGIEADPNLILKVDDSLNVDNHLEDLEIEIEHFLKSNPNIDGVFAVNEIYAVTAMKAARKLGRSIPDNVQVIGFTDGVLSKHATPSLTTVSQHGQKMGEQAANLLIDRLEALDAESSQFMGNTESKSDFIKVVIETELIERESTK</sequence>
<dbReference type="Proteomes" id="UP001500954">
    <property type="component" value="Unassembled WGS sequence"/>
</dbReference>